<dbReference type="SMART" id="SM00369">
    <property type="entry name" value="LRR_TYP"/>
    <property type="match status" value="4"/>
</dbReference>
<dbReference type="InterPro" id="IPR003591">
    <property type="entry name" value="Leu-rich_rpt_typical-subtyp"/>
</dbReference>
<evidence type="ECO:0000256" key="1">
    <source>
        <dbReference type="ARBA" id="ARBA00022614"/>
    </source>
</evidence>
<evidence type="ECO:0000256" key="2">
    <source>
        <dbReference type="ARBA" id="ARBA00022737"/>
    </source>
</evidence>
<dbReference type="PANTHER" id="PTHR24366">
    <property type="entry name" value="IG(IMMUNOGLOBULIN) AND LRR(LEUCINE RICH REPEAT) DOMAINS"/>
    <property type="match status" value="1"/>
</dbReference>
<keyword evidence="4" id="KW-1185">Reference proteome</keyword>
<keyword evidence="1" id="KW-0433">Leucine-rich repeat</keyword>
<dbReference type="Proteomes" id="UP001054945">
    <property type="component" value="Unassembled WGS sequence"/>
</dbReference>
<dbReference type="PANTHER" id="PTHR24366:SF96">
    <property type="entry name" value="LEUCINE RICH REPEAT CONTAINING 53"/>
    <property type="match status" value="1"/>
</dbReference>
<evidence type="ECO:0000313" key="3">
    <source>
        <dbReference type="EMBL" id="GIY94201.1"/>
    </source>
</evidence>
<keyword evidence="2" id="KW-0677">Repeat</keyword>
<organism evidence="3 4">
    <name type="scientific">Caerostris extrusa</name>
    <name type="common">Bark spider</name>
    <name type="synonym">Caerostris bankana</name>
    <dbReference type="NCBI Taxonomy" id="172846"/>
    <lineage>
        <taxon>Eukaryota</taxon>
        <taxon>Metazoa</taxon>
        <taxon>Ecdysozoa</taxon>
        <taxon>Arthropoda</taxon>
        <taxon>Chelicerata</taxon>
        <taxon>Arachnida</taxon>
        <taxon>Araneae</taxon>
        <taxon>Araneomorphae</taxon>
        <taxon>Entelegynae</taxon>
        <taxon>Araneoidea</taxon>
        <taxon>Araneidae</taxon>
        <taxon>Caerostris</taxon>
    </lineage>
</organism>
<dbReference type="InterPro" id="IPR032675">
    <property type="entry name" value="LRR_dom_sf"/>
</dbReference>
<evidence type="ECO:0000313" key="4">
    <source>
        <dbReference type="Proteomes" id="UP001054945"/>
    </source>
</evidence>
<accession>A0AAV4XJT8</accession>
<dbReference type="AlphaFoldDB" id="A0AAV4XJT8"/>
<dbReference type="EMBL" id="BPLR01017756">
    <property type="protein sequence ID" value="GIY94201.1"/>
    <property type="molecule type" value="Genomic_DNA"/>
</dbReference>
<gene>
    <name evidence="3" type="primary">AVEN_74721_1</name>
    <name evidence="3" type="ORF">CEXT_360741</name>
</gene>
<dbReference type="Pfam" id="PF13855">
    <property type="entry name" value="LRR_8"/>
    <property type="match status" value="1"/>
</dbReference>
<protein>
    <recommendedName>
        <fullName evidence="5">Chaoptin</fullName>
    </recommendedName>
</protein>
<reference evidence="3 4" key="1">
    <citation type="submission" date="2021-06" db="EMBL/GenBank/DDBJ databases">
        <title>Caerostris extrusa draft genome.</title>
        <authorList>
            <person name="Kono N."/>
            <person name="Arakawa K."/>
        </authorList>
    </citation>
    <scope>NUCLEOTIDE SEQUENCE [LARGE SCALE GENOMIC DNA]</scope>
</reference>
<sequence>MKHLISLDISCNPIEVLGVNSFSGLDRLQSLDISGLLLKRLDPRTLHGLRLNASKNFVKARKVPTLRKGIGSPCVVHYTKTNPNEMYQREFKMICPISNSKLRVYIANKFLITLKTDSYASVRSFRLQDLLSQAPALRKATVNVEESTLSHQVQRAFGTKLRELVITGSNLRTILPDAFAGLTTHELTIRISGTLVSKFPDGLLRYLPDVRYLTLDLRHNRLTTMDPGVLASVTRDGPVAYQTQHITGGVLLEENPWSCSCELLWLGRWLRRWLRETFHVHMLSVEASLYVNSVSRKATCTVSGTNVSLAIIDLRKSDVDCNPVVSSASGTDLSLLTMGVFLSLLACSVL</sequence>
<comment type="caution">
    <text evidence="3">The sequence shown here is derived from an EMBL/GenBank/DDBJ whole genome shotgun (WGS) entry which is preliminary data.</text>
</comment>
<name>A0AAV4XJT8_CAEEX</name>
<proteinExistence type="predicted"/>
<dbReference type="Gene3D" id="3.80.10.10">
    <property type="entry name" value="Ribonuclease Inhibitor"/>
    <property type="match status" value="2"/>
</dbReference>
<dbReference type="InterPro" id="IPR001611">
    <property type="entry name" value="Leu-rich_rpt"/>
</dbReference>
<evidence type="ECO:0008006" key="5">
    <source>
        <dbReference type="Google" id="ProtNLM"/>
    </source>
</evidence>
<dbReference type="SUPFAM" id="SSF52058">
    <property type="entry name" value="L domain-like"/>
    <property type="match status" value="1"/>
</dbReference>